<gene>
    <name evidence="1" type="ORF">PAN0_006c2985</name>
</gene>
<protein>
    <submittedName>
        <fullName evidence="1">Barwin-like endoglucanase</fullName>
    </submittedName>
</protein>
<dbReference type="GeneID" id="26303723"/>
<dbReference type="SUPFAM" id="SSF50685">
    <property type="entry name" value="Barwin-like endoglucanases"/>
    <property type="match status" value="1"/>
</dbReference>
<proteinExistence type="predicted"/>
<dbReference type="EMBL" id="DF830073">
    <property type="protein sequence ID" value="GAK64770.1"/>
    <property type="molecule type" value="Genomic_DNA"/>
</dbReference>
<dbReference type="InterPro" id="IPR036908">
    <property type="entry name" value="RlpA-like_sf"/>
</dbReference>
<sequence>MQFSTIAISALALATAAVASPVKRAGGSGQATYFYQNGNPGSCGNYNSDSTPIVAVNSAQMSSAMCGQKVWIQGNGKTIEATVADTCPTCSSGSLDLSVGAFQQLSGLDAGVVPITWWS</sequence>
<dbReference type="Gene3D" id="2.40.40.10">
    <property type="entry name" value="RlpA-like domain"/>
    <property type="match status" value="1"/>
</dbReference>
<dbReference type="CDD" id="cd22191">
    <property type="entry name" value="DPBB_RlpA_EXP_N-like"/>
    <property type="match status" value="1"/>
</dbReference>
<reference evidence="2" key="1">
    <citation type="journal article" date="2014" name="Genome Announc.">
        <title>Draft Genome Sequence of the Yeast Pseudozyma antarctica Type Strain JCM10317, a Producer of the Glycolipid Biosurfactants, Mannosylerythritol Lipids.</title>
        <authorList>
            <person name="Saika A."/>
            <person name="Koike H."/>
            <person name="Hori T."/>
            <person name="Fukuoka T."/>
            <person name="Sato S."/>
            <person name="Habe H."/>
            <person name="Kitamoto D."/>
            <person name="Morita T."/>
        </authorList>
    </citation>
    <scope>NUCLEOTIDE SEQUENCE [LARGE SCALE GENOMIC DNA]</scope>
    <source>
        <strain evidence="2">JCM 10317</strain>
    </source>
</reference>
<dbReference type="HOGENOM" id="CLU_047639_6_0_1"/>
<evidence type="ECO:0000313" key="1">
    <source>
        <dbReference type="EMBL" id="GAK64770.1"/>
    </source>
</evidence>
<dbReference type="InterPro" id="IPR009009">
    <property type="entry name" value="RlpA-like_DPBB"/>
</dbReference>
<dbReference type="Pfam" id="PF03330">
    <property type="entry name" value="DPBB_1"/>
    <property type="match status" value="1"/>
</dbReference>
<keyword evidence="2" id="KW-1185">Reference proteome</keyword>
<dbReference type="PANTHER" id="PTHR31836:SF25">
    <property type="entry name" value="RLPA-LIKE PROTEIN DOUBLE-PSI BETA-BARREL DOMAIN-CONTAINING PROTEIN"/>
    <property type="match status" value="1"/>
</dbReference>
<accession>A0A081CDM4</accession>
<dbReference type="AlphaFoldDB" id="A0A081CDM4"/>
<dbReference type="InterPro" id="IPR051477">
    <property type="entry name" value="Expansin_CellWall"/>
</dbReference>
<organism evidence="1 2">
    <name type="scientific">Pseudozyma antarctica</name>
    <name type="common">Yeast</name>
    <name type="synonym">Candida antarctica</name>
    <dbReference type="NCBI Taxonomy" id="84753"/>
    <lineage>
        <taxon>Eukaryota</taxon>
        <taxon>Fungi</taxon>
        <taxon>Dikarya</taxon>
        <taxon>Basidiomycota</taxon>
        <taxon>Ustilaginomycotina</taxon>
        <taxon>Ustilaginomycetes</taxon>
        <taxon>Ustilaginales</taxon>
        <taxon>Ustilaginaceae</taxon>
        <taxon>Moesziomyces</taxon>
    </lineage>
</organism>
<dbReference type="OrthoDB" id="623670at2759"/>
<dbReference type="RefSeq" id="XP_014657113.1">
    <property type="nucleotide sequence ID" value="XM_014801627.1"/>
</dbReference>
<dbReference type="Proteomes" id="UP000053758">
    <property type="component" value="Unassembled WGS sequence"/>
</dbReference>
<dbReference type="PANTHER" id="PTHR31836">
    <property type="match status" value="1"/>
</dbReference>
<name>A0A081CDM4_PSEA2</name>
<evidence type="ECO:0000313" key="2">
    <source>
        <dbReference type="Proteomes" id="UP000053758"/>
    </source>
</evidence>